<reference evidence="3" key="1">
    <citation type="submission" date="2016-09" db="EMBL/GenBank/DDBJ databases">
        <authorList>
            <person name="Jeantristanb JTB J.-T."/>
            <person name="Ricardo R."/>
        </authorList>
    </citation>
    <scope>NUCLEOTIDE SEQUENCE [LARGE SCALE GENOMIC DNA]</scope>
</reference>
<dbReference type="AlphaFoldDB" id="A0A238FNF7"/>
<name>A0A238FNF7_9BASI</name>
<feature type="region of interest" description="Disordered" evidence="1">
    <location>
        <begin position="23"/>
        <end position="69"/>
    </location>
</feature>
<dbReference type="Proteomes" id="UP000198372">
    <property type="component" value="Unassembled WGS sequence"/>
</dbReference>
<proteinExistence type="predicted"/>
<keyword evidence="3" id="KW-1185">Reference proteome</keyword>
<dbReference type="OrthoDB" id="10295983at2759"/>
<gene>
    <name evidence="2" type="ORF">BQ2448_4153</name>
</gene>
<dbReference type="EMBL" id="FMSP01000009">
    <property type="protein sequence ID" value="SCV72616.1"/>
    <property type="molecule type" value="Genomic_DNA"/>
</dbReference>
<organism evidence="2 3">
    <name type="scientific">Microbotryum intermedium</name>
    <dbReference type="NCBI Taxonomy" id="269621"/>
    <lineage>
        <taxon>Eukaryota</taxon>
        <taxon>Fungi</taxon>
        <taxon>Dikarya</taxon>
        <taxon>Basidiomycota</taxon>
        <taxon>Pucciniomycotina</taxon>
        <taxon>Microbotryomycetes</taxon>
        <taxon>Microbotryales</taxon>
        <taxon>Microbotryaceae</taxon>
        <taxon>Microbotryum</taxon>
    </lineage>
</organism>
<evidence type="ECO:0000313" key="2">
    <source>
        <dbReference type="EMBL" id="SCV72616.1"/>
    </source>
</evidence>
<feature type="compositionally biased region" description="Basic and acidic residues" evidence="1">
    <location>
        <begin position="23"/>
        <end position="41"/>
    </location>
</feature>
<evidence type="ECO:0000256" key="1">
    <source>
        <dbReference type="SAM" id="MobiDB-lite"/>
    </source>
</evidence>
<accession>A0A238FNF7</accession>
<protein>
    <submittedName>
        <fullName evidence="2">BQ2448_4153 protein</fullName>
    </submittedName>
</protein>
<evidence type="ECO:0000313" key="3">
    <source>
        <dbReference type="Proteomes" id="UP000198372"/>
    </source>
</evidence>
<sequence length="110" mass="12402">MNWWFLMTDGEFARKVPKWAKQEHMEASRNRSFPRDSRGSEEIEFGLEQVRPTGKSLSHGTTGQGKVKKVEVARKTAPGLPKQIPGLPTTIVRASDSVQPPLFIHFVEKS</sequence>